<dbReference type="AlphaFoldDB" id="A0A7C8IEK4"/>
<keyword evidence="2" id="KW-0732">Signal</keyword>
<dbReference type="Proteomes" id="UP000481861">
    <property type="component" value="Unassembled WGS sequence"/>
</dbReference>
<dbReference type="OrthoDB" id="5144514at2759"/>
<sequence>MISKIFFAAAALQATIASASLSASIHRRHADFHHGIKPEVSEPTNASDASNPYVGDNVQTRQATGGLIIDNRCSYDIWYQAVNELITKPMVHVPAGTAAELEPYLQCGNCGTSYKISKTEEIIEMKHVQAEYTFEAGLLYYDISLINCADLKAKDGSNCPGFEGGLRLASPEASCKPAYCPPNTYCPEQVYWVDQPKLKMGIEEPVLNCGAAGSSAVLQMTVCSG</sequence>
<keyword evidence="4" id="KW-1185">Reference proteome</keyword>
<dbReference type="SUPFAM" id="SSF49870">
    <property type="entry name" value="Osmotin, thaumatin-like protein"/>
    <property type="match status" value="1"/>
</dbReference>
<dbReference type="InterPro" id="IPR006771">
    <property type="entry name" value="CetA-like"/>
</dbReference>
<comment type="caution">
    <text evidence="3">The sequence shown here is derived from an EMBL/GenBank/DDBJ whole genome shotgun (WGS) entry which is preliminary data.</text>
</comment>
<evidence type="ECO:0000256" key="1">
    <source>
        <dbReference type="SAM" id="MobiDB-lite"/>
    </source>
</evidence>
<organism evidence="3 4">
    <name type="scientific">Massariosphaeria phaeospora</name>
    <dbReference type="NCBI Taxonomy" id="100035"/>
    <lineage>
        <taxon>Eukaryota</taxon>
        <taxon>Fungi</taxon>
        <taxon>Dikarya</taxon>
        <taxon>Ascomycota</taxon>
        <taxon>Pezizomycotina</taxon>
        <taxon>Dothideomycetes</taxon>
        <taxon>Pleosporomycetidae</taxon>
        <taxon>Pleosporales</taxon>
        <taxon>Pleosporales incertae sedis</taxon>
        <taxon>Massariosphaeria</taxon>
    </lineage>
</organism>
<protein>
    <recommendedName>
        <fullName evidence="5">Chitin-binding type-4 domain-containing protein</fullName>
    </recommendedName>
</protein>
<dbReference type="Pfam" id="PF04681">
    <property type="entry name" value="Bys1"/>
    <property type="match status" value="1"/>
</dbReference>
<proteinExistence type="predicted"/>
<reference evidence="3 4" key="1">
    <citation type="submission" date="2020-01" db="EMBL/GenBank/DDBJ databases">
        <authorList>
            <consortium name="DOE Joint Genome Institute"/>
            <person name="Haridas S."/>
            <person name="Albert R."/>
            <person name="Binder M."/>
            <person name="Bloem J."/>
            <person name="Labutti K."/>
            <person name="Salamov A."/>
            <person name="Andreopoulos B."/>
            <person name="Baker S.E."/>
            <person name="Barry K."/>
            <person name="Bills G."/>
            <person name="Bluhm B.H."/>
            <person name="Cannon C."/>
            <person name="Castanera R."/>
            <person name="Culley D.E."/>
            <person name="Daum C."/>
            <person name="Ezra D."/>
            <person name="Gonzalez J.B."/>
            <person name="Henrissat B."/>
            <person name="Kuo A."/>
            <person name="Liang C."/>
            <person name="Lipzen A."/>
            <person name="Lutzoni F."/>
            <person name="Magnuson J."/>
            <person name="Mondo S."/>
            <person name="Nolan M."/>
            <person name="Ohm R."/>
            <person name="Pangilinan J."/>
            <person name="Park H.-J.H."/>
            <person name="Ramirez L."/>
            <person name="Alfaro M."/>
            <person name="Sun H."/>
            <person name="Tritt A."/>
            <person name="Yoshinaga Y."/>
            <person name="Zwiers L.-H.L."/>
            <person name="Turgeon B.G."/>
            <person name="Goodwin S.B."/>
            <person name="Spatafora J.W."/>
            <person name="Crous P.W."/>
            <person name="Grigoriev I.V."/>
        </authorList>
    </citation>
    <scope>NUCLEOTIDE SEQUENCE [LARGE SCALE GENOMIC DNA]</scope>
    <source>
        <strain evidence="3 4">CBS 611.86</strain>
    </source>
</reference>
<evidence type="ECO:0000256" key="2">
    <source>
        <dbReference type="SAM" id="SignalP"/>
    </source>
</evidence>
<gene>
    <name evidence="3" type="ORF">BDV95DRAFT_614802</name>
</gene>
<name>A0A7C8IEK4_9PLEO</name>
<feature type="chain" id="PRO_5028799009" description="Chitin-binding type-4 domain-containing protein" evidence="2">
    <location>
        <begin position="20"/>
        <end position="225"/>
    </location>
</feature>
<evidence type="ECO:0008006" key="5">
    <source>
        <dbReference type="Google" id="ProtNLM"/>
    </source>
</evidence>
<evidence type="ECO:0000313" key="3">
    <source>
        <dbReference type="EMBL" id="KAF2877689.1"/>
    </source>
</evidence>
<feature type="region of interest" description="Disordered" evidence="1">
    <location>
        <begin position="35"/>
        <end position="55"/>
    </location>
</feature>
<accession>A0A7C8IEK4</accession>
<feature type="signal peptide" evidence="2">
    <location>
        <begin position="1"/>
        <end position="19"/>
    </location>
</feature>
<dbReference type="EMBL" id="JAADJZ010000002">
    <property type="protein sequence ID" value="KAF2877689.1"/>
    <property type="molecule type" value="Genomic_DNA"/>
</dbReference>
<dbReference type="InterPro" id="IPR037176">
    <property type="entry name" value="Osmotin/thaumatin-like_sf"/>
</dbReference>
<evidence type="ECO:0000313" key="4">
    <source>
        <dbReference type="Proteomes" id="UP000481861"/>
    </source>
</evidence>